<dbReference type="RefSeq" id="WP_110402418.1">
    <property type="nucleotide sequence ID" value="NZ_QJJS01000026.1"/>
</dbReference>
<dbReference type="EMBL" id="QJJS01000026">
    <property type="protein sequence ID" value="PXW92309.1"/>
    <property type="molecule type" value="Genomic_DNA"/>
</dbReference>
<comment type="caution">
    <text evidence="2">The sequence shown here is derived from an EMBL/GenBank/DDBJ whole genome shotgun (WGS) entry which is preliminary data.</text>
</comment>
<feature type="chain" id="PRO_5016459868" description="Outer membrane beta-barrel porin/alpha-amylase" evidence="1">
    <location>
        <begin position="29"/>
        <end position="300"/>
    </location>
</feature>
<evidence type="ECO:0000313" key="2">
    <source>
        <dbReference type="EMBL" id="PXW92309.1"/>
    </source>
</evidence>
<dbReference type="InterPro" id="IPR025737">
    <property type="entry name" value="FApF"/>
</dbReference>
<accession>A0A318GX29</accession>
<proteinExistence type="predicted"/>
<feature type="signal peptide" evidence="1">
    <location>
        <begin position="1"/>
        <end position="28"/>
    </location>
</feature>
<evidence type="ECO:0008006" key="4">
    <source>
        <dbReference type="Google" id="ProtNLM"/>
    </source>
</evidence>
<evidence type="ECO:0000313" key="3">
    <source>
        <dbReference type="Proteomes" id="UP000247811"/>
    </source>
</evidence>
<sequence length="300" mass="31983">MQNALSVGARLKPLVACGLAALALSAQATEGGLNTAAAGAEGFMAGALPPPGTYGLFYFNHYQADRFNDGGGQSMVPGFKVSADALVGRVVHVTDIPFMGGLVGAHAVLPLVRLKVDAAGASDSRTGLGDLEFGPFVTWHWTDWHAAAALDFVVPTGSYEATRMANTGNNITTVRPLLAVSYLTPSVDLSTKITYSFNGRNSDTDYTSGQYLHADWNAGWRLDAQWQVGLQGTLVQQTTDDKRSGAVVGDGWRSRVHAFGPAVHYQHPSGLSLEARVLRETSARYHTEGTAVWLKAVMKF</sequence>
<gene>
    <name evidence="2" type="ORF">C7444_12629</name>
</gene>
<dbReference type="OrthoDB" id="8639774at2"/>
<reference evidence="2 3" key="1">
    <citation type="submission" date="2018-05" db="EMBL/GenBank/DDBJ databases">
        <title>Genomic Encyclopedia of Type Strains, Phase IV (KMG-IV): sequencing the most valuable type-strain genomes for metagenomic binning, comparative biology and taxonomic classification.</title>
        <authorList>
            <person name="Goeker M."/>
        </authorList>
    </citation>
    <scope>NUCLEOTIDE SEQUENCE [LARGE SCALE GENOMIC DNA]</scope>
    <source>
        <strain evidence="2 3">DSM 566</strain>
    </source>
</reference>
<name>A0A318GX29_9BURK</name>
<protein>
    <recommendedName>
        <fullName evidence="4">Outer membrane beta-barrel porin/alpha-amylase</fullName>
    </recommendedName>
</protein>
<organism evidence="2 3">
    <name type="scientific">Sphaerotilus hippei</name>
    <dbReference type="NCBI Taxonomy" id="744406"/>
    <lineage>
        <taxon>Bacteria</taxon>
        <taxon>Pseudomonadati</taxon>
        <taxon>Pseudomonadota</taxon>
        <taxon>Betaproteobacteria</taxon>
        <taxon>Burkholderiales</taxon>
        <taxon>Sphaerotilaceae</taxon>
        <taxon>Sphaerotilus</taxon>
    </lineage>
</organism>
<dbReference type="AlphaFoldDB" id="A0A318GX29"/>
<dbReference type="Proteomes" id="UP000247811">
    <property type="component" value="Unassembled WGS sequence"/>
</dbReference>
<dbReference type="Pfam" id="PF13557">
    <property type="entry name" value="Phenol_MetA_deg"/>
    <property type="match status" value="1"/>
</dbReference>
<keyword evidence="1" id="KW-0732">Signal</keyword>
<keyword evidence="3" id="KW-1185">Reference proteome</keyword>
<evidence type="ECO:0000256" key="1">
    <source>
        <dbReference type="SAM" id="SignalP"/>
    </source>
</evidence>